<dbReference type="Gene3D" id="2.10.70.10">
    <property type="entry name" value="Complement Module, domain 1"/>
    <property type="match status" value="3"/>
</dbReference>
<evidence type="ECO:0000256" key="4">
    <source>
        <dbReference type="PROSITE-ProRule" id="PRU00076"/>
    </source>
</evidence>
<keyword evidence="8" id="KW-1185">Reference proteome</keyword>
<keyword evidence="1 4" id="KW-0245">EGF-like domain</keyword>
<dbReference type="RefSeq" id="XP_006814949.1">
    <property type="nucleotide sequence ID" value="XM_006814886.1"/>
</dbReference>
<dbReference type="InterPro" id="IPR018097">
    <property type="entry name" value="EGF_Ca-bd_CS"/>
</dbReference>
<reference evidence="9" key="1">
    <citation type="submission" date="2025-08" db="UniProtKB">
        <authorList>
            <consortium name="RefSeq"/>
        </authorList>
    </citation>
    <scope>IDENTIFICATION</scope>
    <source>
        <tissue evidence="9">Testes</tissue>
    </source>
</reference>
<dbReference type="InterPro" id="IPR000742">
    <property type="entry name" value="EGF"/>
</dbReference>
<dbReference type="CDD" id="cd00054">
    <property type="entry name" value="EGF_CA"/>
    <property type="match status" value="3"/>
</dbReference>
<dbReference type="Pfam" id="PF00008">
    <property type="entry name" value="EGF"/>
    <property type="match status" value="3"/>
</dbReference>
<dbReference type="PROSITE" id="PS50026">
    <property type="entry name" value="EGF_3"/>
    <property type="match status" value="3"/>
</dbReference>
<dbReference type="InterPro" id="IPR001881">
    <property type="entry name" value="EGF-like_Ca-bd_dom"/>
</dbReference>
<feature type="disulfide bond" evidence="4">
    <location>
        <begin position="262"/>
        <end position="271"/>
    </location>
</feature>
<evidence type="ECO:0000259" key="7">
    <source>
        <dbReference type="PROSITE" id="PS50923"/>
    </source>
</evidence>
<feature type="domain" description="EGF-like" evidence="6">
    <location>
        <begin position="195"/>
        <end position="231"/>
    </location>
</feature>
<dbReference type="InterPro" id="IPR000436">
    <property type="entry name" value="Sushi_SCR_CCP_dom"/>
</dbReference>
<evidence type="ECO:0000313" key="8">
    <source>
        <dbReference type="Proteomes" id="UP000694865"/>
    </source>
</evidence>
<protein>
    <submittedName>
        <fullName evidence="9">Fibropellin-1-like</fullName>
    </submittedName>
</protein>
<organism evidence="8 9">
    <name type="scientific">Saccoglossus kowalevskii</name>
    <name type="common">Acorn worm</name>
    <dbReference type="NCBI Taxonomy" id="10224"/>
    <lineage>
        <taxon>Eukaryota</taxon>
        <taxon>Metazoa</taxon>
        <taxon>Hemichordata</taxon>
        <taxon>Enteropneusta</taxon>
        <taxon>Harrimaniidae</taxon>
        <taxon>Saccoglossus</taxon>
    </lineage>
</organism>
<feature type="domain" description="EGF-like" evidence="6">
    <location>
        <begin position="274"/>
        <end position="310"/>
    </location>
</feature>
<dbReference type="InterPro" id="IPR035976">
    <property type="entry name" value="Sushi/SCR/CCP_sf"/>
</dbReference>
<keyword evidence="5" id="KW-0768">Sushi</keyword>
<gene>
    <name evidence="9" type="primary">LOC102801237</name>
</gene>
<dbReference type="PROSITE" id="PS00010">
    <property type="entry name" value="ASX_HYDROXYL"/>
    <property type="match status" value="2"/>
</dbReference>
<keyword evidence="3 4" id="KW-1015">Disulfide bond</keyword>
<dbReference type="CDD" id="cd00033">
    <property type="entry name" value="CCP"/>
    <property type="match status" value="3"/>
</dbReference>
<evidence type="ECO:0000259" key="6">
    <source>
        <dbReference type="PROSITE" id="PS50026"/>
    </source>
</evidence>
<evidence type="ECO:0000256" key="2">
    <source>
        <dbReference type="ARBA" id="ARBA00022737"/>
    </source>
</evidence>
<dbReference type="SMART" id="SM00032">
    <property type="entry name" value="CCP"/>
    <property type="match status" value="3"/>
</dbReference>
<keyword evidence="2" id="KW-0677">Repeat</keyword>
<evidence type="ECO:0000313" key="9">
    <source>
        <dbReference type="RefSeq" id="XP_006814949.1"/>
    </source>
</evidence>
<evidence type="ECO:0000256" key="3">
    <source>
        <dbReference type="ARBA" id="ARBA00023157"/>
    </source>
</evidence>
<dbReference type="PRINTS" id="PR00010">
    <property type="entry name" value="EGFBLOOD"/>
</dbReference>
<name>A0ABM0M4K8_SACKO</name>
<feature type="disulfide bond" evidence="4">
    <location>
        <begin position="221"/>
        <end position="230"/>
    </location>
</feature>
<dbReference type="PROSITE" id="PS01187">
    <property type="entry name" value="EGF_CA"/>
    <property type="match status" value="1"/>
</dbReference>
<dbReference type="SMART" id="SM00181">
    <property type="entry name" value="EGF"/>
    <property type="match status" value="3"/>
</dbReference>
<dbReference type="PROSITE" id="PS01186">
    <property type="entry name" value="EGF_2"/>
    <property type="match status" value="3"/>
</dbReference>
<evidence type="ECO:0000256" key="1">
    <source>
        <dbReference type="ARBA" id="ARBA00022536"/>
    </source>
</evidence>
<dbReference type="Pfam" id="PF00084">
    <property type="entry name" value="Sushi"/>
    <property type="match status" value="2"/>
</dbReference>
<comment type="caution">
    <text evidence="4">Lacks conserved residue(s) required for the propagation of feature annotation.</text>
</comment>
<dbReference type="InterPro" id="IPR051022">
    <property type="entry name" value="Notch_Cell-Fate_Det"/>
</dbReference>
<dbReference type="SUPFAM" id="SSF57535">
    <property type="entry name" value="Complement control module/SCR domain"/>
    <property type="match status" value="3"/>
</dbReference>
<evidence type="ECO:0000256" key="5">
    <source>
        <dbReference type="PROSITE-ProRule" id="PRU00302"/>
    </source>
</evidence>
<dbReference type="PROSITE" id="PS00022">
    <property type="entry name" value="EGF_1"/>
    <property type="match status" value="3"/>
</dbReference>
<dbReference type="Proteomes" id="UP000694865">
    <property type="component" value="Unplaced"/>
</dbReference>
<dbReference type="SMART" id="SM00179">
    <property type="entry name" value="EGF_CA"/>
    <property type="match status" value="3"/>
</dbReference>
<feature type="disulfide bond" evidence="4">
    <location>
        <begin position="300"/>
        <end position="309"/>
    </location>
</feature>
<sequence>MTTVRAYTAASDCYDPTRQLVLGRAPVFSPDQDLYTPGTTVTFSCSDQNDELFGPPSAKCQDDGSWSLYAPNCLLACDDPGTPIGGSQVGNPTYSSYTDVQFQCDVTADVTPPTLVGADTITCVDGQWSGDVPLCYSSCPDPGVPNYGSLVTAAPTFAHGETLQYSCENGYQLTGSDIIACNDGNWSGPIPQCNDINECYSLPCQNNGVCNDEINMYTCTCMAGYQGINCETDIDECASSPCMNGAACTSPSNMVDLYVCTCADGWQGTNCEIEVNECASNPCQNAGTCNDHINEYTCDCLAGYEGTRCQTGQSYAFMNNL</sequence>
<feature type="domain" description="Sushi" evidence="7">
    <location>
        <begin position="137"/>
        <end position="195"/>
    </location>
</feature>
<dbReference type="Gene3D" id="2.10.25.10">
    <property type="entry name" value="Laminin"/>
    <property type="match status" value="3"/>
</dbReference>
<feature type="domain" description="EGF-like" evidence="6">
    <location>
        <begin position="233"/>
        <end position="272"/>
    </location>
</feature>
<dbReference type="SUPFAM" id="SSF57196">
    <property type="entry name" value="EGF/Laminin"/>
    <property type="match status" value="3"/>
</dbReference>
<dbReference type="PROSITE" id="PS50923">
    <property type="entry name" value="SUSHI"/>
    <property type="match status" value="2"/>
</dbReference>
<dbReference type="PANTHER" id="PTHR24049">
    <property type="entry name" value="CRUMBS FAMILY MEMBER"/>
    <property type="match status" value="1"/>
</dbReference>
<proteinExistence type="predicted"/>
<dbReference type="InterPro" id="IPR000152">
    <property type="entry name" value="EGF-type_Asp/Asn_hydroxyl_site"/>
</dbReference>
<feature type="domain" description="Sushi" evidence="7">
    <location>
        <begin position="11"/>
        <end position="75"/>
    </location>
</feature>
<accession>A0ABM0M4K8</accession>
<dbReference type="GeneID" id="102801237"/>